<dbReference type="GO" id="GO:0015450">
    <property type="term" value="F:protein-transporting ATPase activity"/>
    <property type="evidence" value="ECO:0007669"/>
    <property type="project" value="InterPro"/>
</dbReference>
<evidence type="ECO:0000256" key="10">
    <source>
        <dbReference type="HAMAP-Rule" id="MF_01464"/>
    </source>
</evidence>
<dbReference type="AlphaFoldDB" id="A0A1G1ZF90"/>
<keyword evidence="6 10" id="KW-0653">Protein transport</keyword>
<comment type="subunit">
    <text evidence="10">Forms a complex with SecD. Part of the essential Sec protein translocation apparatus which comprises SecA, SecYEG and auxiliary proteins SecDF. Other proteins may also be involved.</text>
</comment>
<protein>
    <recommendedName>
        <fullName evidence="10">Protein-export membrane protein SecF</fullName>
    </recommendedName>
</protein>
<feature type="transmembrane region" description="Helical" evidence="10">
    <location>
        <begin position="125"/>
        <end position="144"/>
    </location>
</feature>
<evidence type="ECO:0000259" key="11">
    <source>
        <dbReference type="PROSITE" id="PS50156"/>
    </source>
</evidence>
<dbReference type="PANTHER" id="PTHR30081">
    <property type="entry name" value="PROTEIN-EXPORT MEMBRANE PROTEIN SEC"/>
    <property type="match status" value="1"/>
</dbReference>
<dbReference type="GO" id="GO:0043952">
    <property type="term" value="P:protein transport by the Sec complex"/>
    <property type="evidence" value="ECO:0007669"/>
    <property type="project" value="UniProtKB-UniRule"/>
</dbReference>
<evidence type="ECO:0000256" key="9">
    <source>
        <dbReference type="ARBA" id="ARBA00023136"/>
    </source>
</evidence>
<evidence type="ECO:0000256" key="1">
    <source>
        <dbReference type="ARBA" id="ARBA00004651"/>
    </source>
</evidence>
<evidence type="ECO:0000256" key="2">
    <source>
        <dbReference type="ARBA" id="ARBA00022448"/>
    </source>
</evidence>
<feature type="transmembrane region" description="Helical" evidence="10">
    <location>
        <begin position="265"/>
        <end position="290"/>
    </location>
</feature>
<dbReference type="PANTHER" id="PTHR30081:SF8">
    <property type="entry name" value="PROTEIN TRANSLOCASE SUBUNIT SECF"/>
    <property type="match status" value="1"/>
</dbReference>
<evidence type="ECO:0000256" key="5">
    <source>
        <dbReference type="ARBA" id="ARBA00022692"/>
    </source>
</evidence>
<name>A0A1G1ZF90_9BACT</name>
<evidence type="ECO:0000256" key="8">
    <source>
        <dbReference type="ARBA" id="ARBA00023010"/>
    </source>
</evidence>
<evidence type="ECO:0000256" key="3">
    <source>
        <dbReference type="ARBA" id="ARBA00022475"/>
    </source>
</evidence>
<evidence type="ECO:0000256" key="4">
    <source>
        <dbReference type="ARBA" id="ARBA00022519"/>
    </source>
</evidence>
<evidence type="ECO:0000256" key="6">
    <source>
        <dbReference type="ARBA" id="ARBA00022927"/>
    </source>
</evidence>
<dbReference type="STRING" id="1798404.A3B92_04030"/>
<dbReference type="PRINTS" id="PR01755">
    <property type="entry name" value="SECFTRNLCASE"/>
</dbReference>
<keyword evidence="3 10" id="KW-1003">Cell membrane</keyword>
<comment type="function">
    <text evidence="10">Part of the Sec protein translocase complex. Interacts with the SecYEG preprotein conducting channel. SecDF uses the proton motive force (PMF) to complete protein translocation after the ATP-dependent function of SecA.</text>
</comment>
<feature type="domain" description="SSD" evidence="11">
    <location>
        <begin position="125"/>
        <end position="290"/>
    </location>
</feature>
<keyword evidence="5 10" id="KW-0812">Transmembrane</keyword>
<dbReference type="EMBL" id="MHJG01000025">
    <property type="protein sequence ID" value="OGY63238.1"/>
    <property type="molecule type" value="Genomic_DNA"/>
</dbReference>
<evidence type="ECO:0000313" key="12">
    <source>
        <dbReference type="EMBL" id="OGY63238.1"/>
    </source>
</evidence>
<keyword evidence="4" id="KW-0997">Cell inner membrane</keyword>
<feature type="transmembrane region" description="Helical" evidence="10">
    <location>
        <begin position="188"/>
        <end position="209"/>
    </location>
</feature>
<dbReference type="InterPro" id="IPR022645">
    <property type="entry name" value="SecD/SecF_bac"/>
</dbReference>
<dbReference type="Proteomes" id="UP000177960">
    <property type="component" value="Unassembled WGS sequence"/>
</dbReference>
<dbReference type="InterPro" id="IPR000731">
    <property type="entry name" value="SSD"/>
</dbReference>
<accession>A0A1G1ZF90</accession>
<dbReference type="Gene3D" id="1.20.1640.10">
    <property type="entry name" value="Multidrug efflux transporter AcrB transmembrane domain"/>
    <property type="match status" value="1"/>
</dbReference>
<dbReference type="Pfam" id="PF07549">
    <property type="entry name" value="Sec_GG"/>
    <property type="match status" value="1"/>
</dbReference>
<dbReference type="Pfam" id="PF02355">
    <property type="entry name" value="SecD_SecF_C"/>
    <property type="match status" value="1"/>
</dbReference>
<dbReference type="HAMAP" id="MF_01464_B">
    <property type="entry name" value="SecF_B"/>
    <property type="match status" value="1"/>
</dbReference>
<keyword evidence="8 10" id="KW-0811">Translocation</keyword>
<keyword evidence="2 10" id="KW-0813">Transport</keyword>
<dbReference type="GO" id="GO:0065002">
    <property type="term" value="P:intracellular protein transmembrane transport"/>
    <property type="evidence" value="ECO:0007669"/>
    <property type="project" value="UniProtKB-UniRule"/>
</dbReference>
<dbReference type="InterPro" id="IPR005665">
    <property type="entry name" value="SecF_bac"/>
</dbReference>
<dbReference type="InterPro" id="IPR022646">
    <property type="entry name" value="SecD/SecF_CS"/>
</dbReference>
<reference evidence="12 13" key="1">
    <citation type="journal article" date="2016" name="Nat. Commun.">
        <title>Thousands of microbial genomes shed light on interconnected biogeochemical processes in an aquifer system.</title>
        <authorList>
            <person name="Anantharaman K."/>
            <person name="Brown C.T."/>
            <person name="Hug L.A."/>
            <person name="Sharon I."/>
            <person name="Castelle C.J."/>
            <person name="Probst A.J."/>
            <person name="Thomas B.C."/>
            <person name="Singh A."/>
            <person name="Wilkins M.J."/>
            <person name="Karaoz U."/>
            <person name="Brodie E.L."/>
            <person name="Williams K.H."/>
            <person name="Hubbard S.S."/>
            <person name="Banfield J.F."/>
        </authorList>
    </citation>
    <scope>NUCLEOTIDE SEQUENCE [LARGE SCALE GENOMIC DNA]</scope>
</reference>
<comment type="similarity">
    <text evidence="10">Belongs to the SecD/SecF family. SecF subfamily.</text>
</comment>
<proteinExistence type="inferred from homology"/>
<feature type="transmembrane region" description="Helical" evidence="10">
    <location>
        <begin position="241"/>
        <end position="259"/>
    </location>
</feature>
<keyword evidence="7 10" id="KW-1133">Transmembrane helix</keyword>
<evidence type="ECO:0000256" key="7">
    <source>
        <dbReference type="ARBA" id="ARBA00022989"/>
    </source>
</evidence>
<dbReference type="GO" id="GO:0005886">
    <property type="term" value="C:plasma membrane"/>
    <property type="evidence" value="ECO:0007669"/>
    <property type="project" value="UniProtKB-SubCell"/>
</dbReference>
<dbReference type="InterPro" id="IPR048634">
    <property type="entry name" value="SecD_SecF_C"/>
</dbReference>
<comment type="caution">
    <text evidence="12">The sequence shown here is derived from an EMBL/GenBank/DDBJ whole genome shotgun (WGS) entry which is preliminary data.</text>
</comment>
<dbReference type="PROSITE" id="PS50156">
    <property type="entry name" value="SSD"/>
    <property type="match status" value="1"/>
</dbReference>
<dbReference type="NCBIfam" id="TIGR00966">
    <property type="entry name" value="transloc_SecF"/>
    <property type="match status" value="1"/>
</dbReference>
<gene>
    <name evidence="10" type="primary">secF</name>
    <name evidence="12" type="ORF">A3B92_04030</name>
</gene>
<dbReference type="SUPFAM" id="SSF82866">
    <property type="entry name" value="Multidrug efflux transporter AcrB transmembrane domain"/>
    <property type="match status" value="1"/>
</dbReference>
<dbReference type="GO" id="GO:0006605">
    <property type="term" value="P:protein targeting"/>
    <property type="evidence" value="ECO:0007669"/>
    <property type="project" value="UniProtKB-UniRule"/>
</dbReference>
<feature type="transmembrane region" description="Helical" evidence="10">
    <location>
        <begin position="156"/>
        <end position="182"/>
    </location>
</feature>
<organism evidence="12 13">
    <name type="scientific">Candidatus Harrisonbacteria bacterium RIFCSPHIGHO2_02_FULL_42_16</name>
    <dbReference type="NCBI Taxonomy" id="1798404"/>
    <lineage>
        <taxon>Bacteria</taxon>
        <taxon>Candidatus Harrisoniibacteriota</taxon>
    </lineage>
</organism>
<feature type="transmembrane region" description="Helical" evidence="10">
    <location>
        <begin position="9"/>
        <end position="30"/>
    </location>
</feature>
<comment type="subcellular location">
    <subcellularLocation>
        <location evidence="1 10">Cell membrane</location>
        <topology evidence="1 10">Multi-pass membrane protein</topology>
    </subcellularLocation>
</comment>
<keyword evidence="9 10" id="KW-0472">Membrane</keyword>
<sequence>MNILKYKNYYFAFSGLLIAASIISMAVFGFRSGIDFSGGTLWQIKFQSKSASIGALQEILRKENFENPLIRNGSTDNEFFISLKEITEEKHQQLGRQFGEQLGEFEELSFASIGPAVGKELRNKAVTAFLMVLSGISLYVAFAFRKVSYPVSSWLYGWVTLVTLFHDVLIPAGTLSFLGWWLGVEADINFLVALLVIMGFSVHDTIVVFDRIRENLMNSKNKEKLEEIVNDSVNQTMARSINTSLTLVIVLVSIYLLGAESLKHFTLLILVGTITGAYSSIFIASPLLTLSKRK</sequence>
<evidence type="ECO:0000313" key="13">
    <source>
        <dbReference type="Proteomes" id="UP000177960"/>
    </source>
</evidence>
<dbReference type="InterPro" id="IPR022813">
    <property type="entry name" value="SecD/SecF_arch_bac"/>
</dbReference>